<name>A0A931A9T0_9ACTN</name>
<evidence type="ECO:0000313" key="3">
    <source>
        <dbReference type="Proteomes" id="UP000605361"/>
    </source>
</evidence>
<protein>
    <submittedName>
        <fullName evidence="2">NAD(P)H-binding protein</fullName>
    </submittedName>
</protein>
<dbReference type="EMBL" id="JADOGI010000021">
    <property type="protein sequence ID" value="MBF8186010.1"/>
    <property type="molecule type" value="Genomic_DNA"/>
</dbReference>
<evidence type="ECO:0000313" key="2">
    <source>
        <dbReference type="EMBL" id="MBF8186010.1"/>
    </source>
</evidence>
<evidence type="ECO:0000259" key="1">
    <source>
        <dbReference type="Pfam" id="PF13460"/>
    </source>
</evidence>
<reference evidence="2" key="1">
    <citation type="submission" date="2020-11" db="EMBL/GenBank/DDBJ databases">
        <title>Whole-genome analyses of Nonomuraea sp. K274.</title>
        <authorList>
            <person name="Veyisoglu A."/>
        </authorList>
    </citation>
    <scope>NUCLEOTIDE SEQUENCE</scope>
    <source>
        <strain evidence="2">K274</strain>
    </source>
</reference>
<dbReference type="SUPFAM" id="SSF51735">
    <property type="entry name" value="NAD(P)-binding Rossmann-fold domains"/>
    <property type="match status" value="1"/>
</dbReference>
<dbReference type="Proteomes" id="UP000605361">
    <property type="component" value="Unassembled WGS sequence"/>
</dbReference>
<accession>A0A931A9T0</accession>
<keyword evidence="3" id="KW-1185">Reference proteome</keyword>
<feature type="domain" description="NAD(P)-binding" evidence="1">
    <location>
        <begin position="6"/>
        <end position="66"/>
    </location>
</feature>
<sequence length="74" mass="7672">MIVVTGATGNAGQPLVHALAQASEQVTAVSRRPAELPGHRQADLADPESLRPVLDGADVLFLLVAAAWNVVAFT</sequence>
<dbReference type="Pfam" id="PF13460">
    <property type="entry name" value="NAD_binding_10"/>
    <property type="match status" value="1"/>
</dbReference>
<proteinExistence type="predicted"/>
<dbReference type="AlphaFoldDB" id="A0A931A9T0"/>
<dbReference type="InterPro" id="IPR036291">
    <property type="entry name" value="NAD(P)-bd_dom_sf"/>
</dbReference>
<dbReference type="RefSeq" id="WP_195894989.1">
    <property type="nucleotide sequence ID" value="NZ_JADOGI010000021.1"/>
</dbReference>
<comment type="caution">
    <text evidence="2">The sequence shown here is derived from an EMBL/GenBank/DDBJ whole genome shotgun (WGS) entry which is preliminary data.</text>
</comment>
<organism evidence="2 3">
    <name type="scientific">Nonomuraea cypriaca</name>
    <dbReference type="NCBI Taxonomy" id="1187855"/>
    <lineage>
        <taxon>Bacteria</taxon>
        <taxon>Bacillati</taxon>
        <taxon>Actinomycetota</taxon>
        <taxon>Actinomycetes</taxon>
        <taxon>Streptosporangiales</taxon>
        <taxon>Streptosporangiaceae</taxon>
        <taxon>Nonomuraea</taxon>
    </lineage>
</organism>
<dbReference type="Gene3D" id="3.40.50.720">
    <property type="entry name" value="NAD(P)-binding Rossmann-like Domain"/>
    <property type="match status" value="1"/>
</dbReference>
<gene>
    <name evidence="2" type="ORF">ITP53_09680</name>
</gene>
<dbReference type="InterPro" id="IPR016040">
    <property type="entry name" value="NAD(P)-bd_dom"/>
</dbReference>